<keyword evidence="2" id="KW-1185">Reference proteome</keyword>
<dbReference type="AlphaFoldDB" id="A0A1D2M5H9"/>
<accession>A0A1D2M5H9</accession>
<proteinExistence type="predicted"/>
<protein>
    <submittedName>
        <fullName evidence="1">Uncharacterized protein</fullName>
    </submittedName>
</protein>
<name>A0A1D2M5H9_ORCCI</name>
<comment type="caution">
    <text evidence="1">The sequence shown here is derived from an EMBL/GenBank/DDBJ whole genome shotgun (WGS) entry which is preliminary data.</text>
</comment>
<sequence length="132" mass="15301">MNLYFKVVPKLEKLCRIHNLGKVDKNMEDLKHVNYLLHQGTIRCICKVKNEQTVVRIDNKFYGEKLAAAEMYKHLTDPMKGNVPPLVDVQLQDYFAVGAECPTLTQIFGERGLIPNPPEGTKREWMWKISDR</sequence>
<gene>
    <name evidence="1" type="ORF">Ocin01_18454</name>
</gene>
<dbReference type="EMBL" id="LJIJ01003941">
    <property type="protein sequence ID" value="ODM88228.1"/>
    <property type="molecule type" value="Genomic_DNA"/>
</dbReference>
<evidence type="ECO:0000313" key="2">
    <source>
        <dbReference type="Proteomes" id="UP000094527"/>
    </source>
</evidence>
<organism evidence="1 2">
    <name type="scientific">Orchesella cincta</name>
    <name type="common">Springtail</name>
    <name type="synonym">Podura cincta</name>
    <dbReference type="NCBI Taxonomy" id="48709"/>
    <lineage>
        <taxon>Eukaryota</taxon>
        <taxon>Metazoa</taxon>
        <taxon>Ecdysozoa</taxon>
        <taxon>Arthropoda</taxon>
        <taxon>Hexapoda</taxon>
        <taxon>Collembola</taxon>
        <taxon>Entomobryomorpha</taxon>
        <taxon>Entomobryoidea</taxon>
        <taxon>Orchesellidae</taxon>
        <taxon>Orchesellinae</taxon>
        <taxon>Orchesella</taxon>
    </lineage>
</organism>
<evidence type="ECO:0000313" key="1">
    <source>
        <dbReference type="EMBL" id="ODM88228.1"/>
    </source>
</evidence>
<dbReference type="Proteomes" id="UP000094527">
    <property type="component" value="Unassembled WGS sequence"/>
</dbReference>
<reference evidence="1 2" key="1">
    <citation type="journal article" date="2016" name="Genome Biol. Evol.">
        <title>Gene Family Evolution Reflects Adaptation to Soil Environmental Stressors in the Genome of the Collembolan Orchesella cincta.</title>
        <authorList>
            <person name="Faddeeva-Vakhrusheva A."/>
            <person name="Derks M.F."/>
            <person name="Anvar S.Y."/>
            <person name="Agamennone V."/>
            <person name="Suring W."/>
            <person name="Smit S."/>
            <person name="van Straalen N.M."/>
            <person name="Roelofs D."/>
        </authorList>
    </citation>
    <scope>NUCLEOTIDE SEQUENCE [LARGE SCALE GENOMIC DNA]</scope>
    <source>
        <tissue evidence="1">Mixed pool</tissue>
    </source>
</reference>